<keyword evidence="6" id="KW-0460">Magnesium</keyword>
<dbReference type="PROSITE" id="PS01079">
    <property type="entry name" value="MOCF_BIOSYNTHESIS_2"/>
    <property type="match status" value="1"/>
</dbReference>
<evidence type="ECO:0000256" key="1">
    <source>
        <dbReference type="ARBA" id="ARBA00002901"/>
    </source>
</evidence>
<dbReference type="InterPro" id="IPR001453">
    <property type="entry name" value="MoaB/Mog_dom"/>
</dbReference>
<gene>
    <name evidence="8" type="ORF">GCM10011613_20980</name>
</gene>
<comment type="function">
    <text evidence="1 6">Catalyzes the insertion of molybdate into adenylated molybdopterin with the concomitant release of AMP.</text>
</comment>
<dbReference type="InterPro" id="IPR038987">
    <property type="entry name" value="MoeA-like"/>
</dbReference>
<comment type="similarity">
    <text evidence="3 6">Belongs to the MoeA family.</text>
</comment>
<evidence type="ECO:0000313" key="8">
    <source>
        <dbReference type="EMBL" id="GGY75275.1"/>
    </source>
</evidence>
<dbReference type="Pfam" id="PF03453">
    <property type="entry name" value="MoeA_N"/>
    <property type="match status" value="1"/>
</dbReference>
<reference evidence="9" key="1">
    <citation type="journal article" date="2019" name="Int. J. Syst. Evol. Microbiol.">
        <title>The Global Catalogue of Microorganisms (GCM) 10K type strain sequencing project: providing services to taxonomists for standard genome sequencing and annotation.</title>
        <authorList>
            <consortium name="The Broad Institute Genomics Platform"/>
            <consortium name="The Broad Institute Genome Sequencing Center for Infectious Disease"/>
            <person name="Wu L."/>
            <person name="Ma J."/>
        </authorList>
    </citation>
    <scope>NUCLEOTIDE SEQUENCE [LARGE SCALE GENOMIC DNA]</scope>
    <source>
        <strain evidence="9">KCTC 32239</strain>
    </source>
</reference>
<dbReference type="Pfam" id="PF00994">
    <property type="entry name" value="MoCF_biosynth"/>
    <property type="match status" value="1"/>
</dbReference>
<dbReference type="InterPro" id="IPR036135">
    <property type="entry name" value="MoeA_linker/N_sf"/>
</dbReference>
<evidence type="ECO:0000256" key="4">
    <source>
        <dbReference type="ARBA" id="ARBA00023150"/>
    </source>
</evidence>
<dbReference type="SUPFAM" id="SSF53218">
    <property type="entry name" value="Molybdenum cofactor biosynthesis proteins"/>
    <property type="match status" value="1"/>
</dbReference>
<keyword evidence="9" id="KW-1185">Reference proteome</keyword>
<dbReference type="Gene3D" id="3.40.980.10">
    <property type="entry name" value="MoaB/Mog-like domain"/>
    <property type="match status" value="1"/>
</dbReference>
<keyword evidence="6" id="KW-0500">Molybdenum</keyword>
<comment type="catalytic activity">
    <reaction evidence="5">
        <text>adenylyl-molybdopterin + molybdate = Mo-molybdopterin + AMP + H(+)</text>
        <dbReference type="Rhea" id="RHEA:35047"/>
        <dbReference type="ChEBI" id="CHEBI:15378"/>
        <dbReference type="ChEBI" id="CHEBI:36264"/>
        <dbReference type="ChEBI" id="CHEBI:62727"/>
        <dbReference type="ChEBI" id="CHEBI:71302"/>
        <dbReference type="ChEBI" id="CHEBI:456215"/>
        <dbReference type="EC" id="2.10.1.1"/>
    </reaction>
</comment>
<comment type="pathway">
    <text evidence="2 6">Cofactor biosynthesis; molybdopterin biosynthesis.</text>
</comment>
<sequence length="413" mass="43683">MDYCSQPELLPVADAIARISAAITPTKATETVSLQAALDRVLAEAIYSGVNIPGHDNSAMDGYAFAHADAKLNHPLKLVGTALAGHPFSGEIRAGECVRIMTGGVVPASADTVIMQEQVVLVGDSIQLTRVPEPGENIRRAGEDIARDSRVLEQGKRIGPLDIGLLASLGIAQVNVFSRIRVAVLSTGDELKPLGQPLQAGELYDSNRQTLLALLARLNITIIDCGLVGDDPQKIHAAFESAIAQADVVISSGGVSVGDADYTKTVLESLGQINFWKVAMKPGKPFAFGSFKKTDASCWFFGLPGNPVSAVVTYHQLVLPALRLLAGECVESALSLNAITQSNLKKQPGRADYQRGILQSVDGENIVTSTGNQSSGVLSSVARANSYIVLEQERGAVAKGKMVTVVPFDKFLL</sequence>
<dbReference type="InterPro" id="IPR005111">
    <property type="entry name" value="MoeA_C_domain_IV"/>
</dbReference>
<dbReference type="InterPro" id="IPR036688">
    <property type="entry name" value="MoeA_C_domain_IV_sf"/>
</dbReference>
<evidence type="ECO:0000256" key="2">
    <source>
        <dbReference type="ARBA" id="ARBA00005046"/>
    </source>
</evidence>
<keyword evidence="6" id="KW-0808">Transferase</keyword>
<dbReference type="SUPFAM" id="SSF63882">
    <property type="entry name" value="MoeA N-terminal region -like"/>
    <property type="match status" value="1"/>
</dbReference>
<organism evidence="8 9">
    <name type="scientific">Cellvibrio zantedeschiae</name>
    <dbReference type="NCBI Taxonomy" id="1237077"/>
    <lineage>
        <taxon>Bacteria</taxon>
        <taxon>Pseudomonadati</taxon>
        <taxon>Pseudomonadota</taxon>
        <taxon>Gammaproteobacteria</taxon>
        <taxon>Cellvibrionales</taxon>
        <taxon>Cellvibrionaceae</taxon>
        <taxon>Cellvibrio</taxon>
    </lineage>
</organism>
<feature type="domain" description="MoaB/Mog" evidence="7">
    <location>
        <begin position="183"/>
        <end position="324"/>
    </location>
</feature>
<dbReference type="Pfam" id="PF03454">
    <property type="entry name" value="MoeA_C"/>
    <property type="match status" value="1"/>
</dbReference>
<evidence type="ECO:0000256" key="5">
    <source>
        <dbReference type="ARBA" id="ARBA00047317"/>
    </source>
</evidence>
<dbReference type="EC" id="2.10.1.1" evidence="6"/>
<dbReference type="SUPFAM" id="SSF63867">
    <property type="entry name" value="MoeA C-terminal domain-like"/>
    <property type="match status" value="1"/>
</dbReference>
<keyword evidence="4 6" id="KW-0501">Molybdenum cofactor biosynthesis</keyword>
<evidence type="ECO:0000313" key="9">
    <source>
        <dbReference type="Proteomes" id="UP000619761"/>
    </source>
</evidence>
<dbReference type="SMART" id="SM00852">
    <property type="entry name" value="MoCF_biosynth"/>
    <property type="match status" value="1"/>
</dbReference>
<dbReference type="InterPro" id="IPR008284">
    <property type="entry name" value="MoCF_biosynth_CS"/>
</dbReference>
<dbReference type="EMBL" id="BMYZ01000001">
    <property type="protein sequence ID" value="GGY75275.1"/>
    <property type="molecule type" value="Genomic_DNA"/>
</dbReference>
<evidence type="ECO:0000256" key="3">
    <source>
        <dbReference type="ARBA" id="ARBA00010763"/>
    </source>
</evidence>
<comment type="caution">
    <text evidence="8">The sequence shown here is derived from an EMBL/GenBank/DDBJ whole genome shotgun (WGS) entry which is preliminary data.</text>
</comment>
<dbReference type="Proteomes" id="UP000619761">
    <property type="component" value="Unassembled WGS sequence"/>
</dbReference>
<dbReference type="NCBIfam" id="TIGR00177">
    <property type="entry name" value="molyb_syn"/>
    <property type="match status" value="1"/>
</dbReference>
<dbReference type="Gene3D" id="2.170.190.11">
    <property type="entry name" value="Molybdopterin biosynthesis moea protein, domain 3"/>
    <property type="match status" value="1"/>
</dbReference>
<proteinExistence type="inferred from homology"/>
<dbReference type="InterPro" id="IPR005110">
    <property type="entry name" value="MoeA_linker/N"/>
</dbReference>
<dbReference type="PANTHER" id="PTHR10192">
    <property type="entry name" value="MOLYBDOPTERIN BIOSYNTHESIS PROTEIN"/>
    <property type="match status" value="1"/>
</dbReference>
<dbReference type="CDD" id="cd00887">
    <property type="entry name" value="MoeA"/>
    <property type="match status" value="1"/>
</dbReference>
<evidence type="ECO:0000259" key="7">
    <source>
        <dbReference type="SMART" id="SM00852"/>
    </source>
</evidence>
<dbReference type="NCBIfam" id="NF045515">
    <property type="entry name" value="Glp_gephyrin"/>
    <property type="match status" value="1"/>
</dbReference>
<comment type="cofactor">
    <cofactor evidence="6">
        <name>Mg(2+)</name>
        <dbReference type="ChEBI" id="CHEBI:18420"/>
    </cofactor>
</comment>
<protein>
    <recommendedName>
        <fullName evidence="6">Molybdopterin molybdenumtransferase</fullName>
        <ecNumber evidence="6">2.10.1.1</ecNumber>
    </recommendedName>
</protein>
<name>A0ABQ3B2D2_9GAMM</name>
<accession>A0ABQ3B2D2</accession>
<dbReference type="PANTHER" id="PTHR10192:SF5">
    <property type="entry name" value="GEPHYRIN"/>
    <property type="match status" value="1"/>
</dbReference>
<dbReference type="RefSeq" id="WP_189418120.1">
    <property type="nucleotide sequence ID" value="NZ_BMYZ01000001.1"/>
</dbReference>
<dbReference type="InterPro" id="IPR036425">
    <property type="entry name" value="MoaB/Mog-like_dom_sf"/>
</dbReference>
<evidence type="ECO:0000256" key="6">
    <source>
        <dbReference type="RuleBase" id="RU365090"/>
    </source>
</evidence>
<dbReference type="Gene3D" id="3.90.105.10">
    <property type="entry name" value="Molybdopterin biosynthesis moea protein, domain 2"/>
    <property type="match status" value="1"/>
</dbReference>
<dbReference type="Gene3D" id="2.40.340.10">
    <property type="entry name" value="MoeA, C-terminal, domain IV"/>
    <property type="match status" value="1"/>
</dbReference>
<keyword evidence="6" id="KW-0479">Metal-binding</keyword>